<feature type="binding site" evidence="6">
    <location>
        <position position="58"/>
    </location>
    <ligand>
        <name>FMN</name>
        <dbReference type="ChEBI" id="CHEBI:58210"/>
    </ligand>
</feature>
<dbReference type="AlphaFoldDB" id="A0A021VSN9"/>
<comment type="caution">
    <text evidence="8">The sequence shown here is derived from an EMBL/GenBank/DDBJ whole genome shotgun (WGS) entry which is preliminary data.</text>
</comment>
<evidence type="ECO:0000256" key="2">
    <source>
        <dbReference type="ARBA" id="ARBA00022643"/>
    </source>
</evidence>
<gene>
    <name evidence="8" type="ORF">N866_14600</name>
</gene>
<dbReference type="InterPro" id="IPR051260">
    <property type="entry name" value="Diverse_substr_monoxygenases"/>
</dbReference>
<keyword evidence="3" id="KW-0560">Oxidoreductase</keyword>
<sequence length="467" mass="51690">MTKQIRVNGFEMATPGHINHGLWRVPGNRRTQYKDLGYWTDLARVLERGLFDAVFLADVVGTYTTYGGSRRAALRAGMQVPNIDPTLVVSAMASVTEHLGFAVTSTTTYEPPFGHARRLSTLDHLTRGRLAWNIVTGYLPDAARNFGLSEQIRHDDRYAIAEEYLEVVYRLLEGSWEDDAVVLDAENLVYTDPDKVHEIGFDGEYFSVAGPHLAEPSPQRTPVLYQAGTSSRGKAFAARHAEAVFLLPRDDAQGREEIADLRRLAVEAGRGPDDVKAFVGAEVVVAPTRTEVEDKLAVLQEFRDLEGHLVLFSGWAGIDLAGDDVDTYLEYRGGDAMQTFERMWSEGSDRKKVGELVSHLSRPENDPRFIAGTPQEVADRLEELVDGTDADGINLIQHLSPATFADFTEHVVPELQRRGRYRTAYTPGETLRERLFGEGQTRPRAGHPSRAFAVGARELAGAASSHA</sequence>
<dbReference type="Proteomes" id="UP000019753">
    <property type="component" value="Unassembled WGS sequence"/>
</dbReference>
<feature type="domain" description="Luciferase-like" evidence="7">
    <location>
        <begin position="27"/>
        <end position="386"/>
    </location>
</feature>
<evidence type="ECO:0000256" key="3">
    <source>
        <dbReference type="ARBA" id="ARBA00023002"/>
    </source>
</evidence>
<feature type="binding site" evidence="6">
    <location>
        <position position="230"/>
    </location>
    <ligand>
        <name>FMN</name>
        <dbReference type="ChEBI" id="CHEBI:58210"/>
    </ligand>
</feature>
<dbReference type="GO" id="GO:0016705">
    <property type="term" value="F:oxidoreductase activity, acting on paired donors, with incorporation or reduction of molecular oxygen"/>
    <property type="evidence" value="ECO:0007669"/>
    <property type="project" value="InterPro"/>
</dbReference>
<dbReference type="GO" id="GO:0004497">
    <property type="term" value="F:monooxygenase activity"/>
    <property type="evidence" value="ECO:0007669"/>
    <property type="project" value="UniProtKB-KW"/>
</dbReference>
<keyword evidence="2 6" id="KW-0288">FMN</keyword>
<organism evidence="8 9">
    <name type="scientific">Actinotalea ferrariae CF5-4</name>
    <dbReference type="NCBI Taxonomy" id="948458"/>
    <lineage>
        <taxon>Bacteria</taxon>
        <taxon>Bacillati</taxon>
        <taxon>Actinomycetota</taxon>
        <taxon>Actinomycetes</taxon>
        <taxon>Micrococcales</taxon>
        <taxon>Cellulomonadaceae</taxon>
        <taxon>Actinotalea</taxon>
    </lineage>
</organism>
<keyword evidence="1 6" id="KW-0285">Flavoprotein</keyword>
<proteinExistence type="inferred from homology"/>
<dbReference type="SUPFAM" id="SSF51679">
    <property type="entry name" value="Bacterial luciferase-like"/>
    <property type="match status" value="1"/>
</dbReference>
<dbReference type="NCBIfam" id="TIGR03860">
    <property type="entry name" value="FMN_nitrolo"/>
    <property type="match status" value="1"/>
</dbReference>
<dbReference type="EMBL" id="AXCW01000043">
    <property type="protein sequence ID" value="EYR64176.1"/>
    <property type="molecule type" value="Genomic_DNA"/>
</dbReference>
<feature type="binding site" evidence="6">
    <location>
        <position position="158"/>
    </location>
    <ligand>
        <name>FMN</name>
        <dbReference type="ChEBI" id="CHEBI:58210"/>
    </ligand>
</feature>
<dbReference type="PIRSF" id="PIRSF000337">
    <property type="entry name" value="NTA_MOA"/>
    <property type="match status" value="1"/>
</dbReference>
<dbReference type="OrthoDB" id="3265338at2"/>
<dbReference type="RefSeq" id="WP_034224150.1">
    <property type="nucleotide sequence ID" value="NZ_AXCW01000043.1"/>
</dbReference>
<feature type="binding site" evidence="6">
    <location>
        <position position="154"/>
    </location>
    <ligand>
        <name>FMN</name>
        <dbReference type="ChEBI" id="CHEBI:58210"/>
    </ligand>
</feature>
<protein>
    <submittedName>
        <fullName evidence="8">5,10-methylene tetrahydromethanopterin reductase</fullName>
    </submittedName>
</protein>
<evidence type="ECO:0000256" key="4">
    <source>
        <dbReference type="ARBA" id="ARBA00023033"/>
    </source>
</evidence>
<feature type="binding site" evidence="6">
    <location>
        <position position="104"/>
    </location>
    <ligand>
        <name>FMN</name>
        <dbReference type="ChEBI" id="CHEBI:58210"/>
    </ligand>
</feature>
<dbReference type="InterPro" id="IPR036661">
    <property type="entry name" value="Luciferase-like_sf"/>
</dbReference>
<evidence type="ECO:0000313" key="8">
    <source>
        <dbReference type="EMBL" id="EYR64176.1"/>
    </source>
</evidence>
<dbReference type="Pfam" id="PF00296">
    <property type="entry name" value="Bac_luciferase"/>
    <property type="match status" value="1"/>
</dbReference>
<keyword evidence="9" id="KW-1185">Reference proteome</keyword>
<dbReference type="InterPro" id="IPR011251">
    <property type="entry name" value="Luciferase-like_dom"/>
</dbReference>
<dbReference type="Gene3D" id="3.20.20.30">
    <property type="entry name" value="Luciferase-like domain"/>
    <property type="match status" value="1"/>
</dbReference>
<keyword evidence="4" id="KW-0503">Monooxygenase</keyword>
<comment type="similarity">
    <text evidence="5">Belongs to the NtaA/SnaA/DszA monooxygenase family.</text>
</comment>
<dbReference type="InterPro" id="IPR016215">
    <property type="entry name" value="NTA_MOA"/>
</dbReference>
<dbReference type="PANTHER" id="PTHR30011">
    <property type="entry name" value="ALKANESULFONATE MONOOXYGENASE-RELATED"/>
    <property type="match status" value="1"/>
</dbReference>
<name>A0A021VSN9_9CELL</name>
<reference evidence="8 9" key="1">
    <citation type="submission" date="2014-01" db="EMBL/GenBank/DDBJ databases">
        <title>Actinotalea ferrariae CF5-4.</title>
        <authorList>
            <person name="Chen F."/>
            <person name="Li Y."/>
            <person name="Wang G."/>
        </authorList>
    </citation>
    <scope>NUCLEOTIDE SEQUENCE [LARGE SCALE GENOMIC DNA]</scope>
    <source>
        <strain evidence="8 9">CF5-4</strain>
    </source>
</reference>
<evidence type="ECO:0000256" key="6">
    <source>
        <dbReference type="PIRSR" id="PIRSR000337-1"/>
    </source>
</evidence>
<accession>A0A021VSN9</accession>
<evidence type="ECO:0000256" key="5">
    <source>
        <dbReference type="ARBA" id="ARBA00033748"/>
    </source>
</evidence>
<evidence type="ECO:0000259" key="7">
    <source>
        <dbReference type="Pfam" id="PF00296"/>
    </source>
</evidence>
<evidence type="ECO:0000256" key="1">
    <source>
        <dbReference type="ARBA" id="ARBA00022630"/>
    </source>
</evidence>
<evidence type="ECO:0000313" key="9">
    <source>
        <dbReference type="Proteomes" id="UP000019753"/>
    </source>
</evidence>
<dbReference type="PANTHER" id="PTHR30011:SF16">
    <property type="entry name" value="C2H2 FINGER DOMAIN TRANSCRIPTION FACTOR (EUROFUNG)-RELATED"/>
    <property type="match status" value="1"/>
</dbReference>